<dbReference type="InterPro" id="IPR000674">
    <property type="entry name" value="Ald_Oxase/Xan_DH_a/b"/>
</dbReference>
<dbReference type="Proteomes" id="UP000193083">
    <property type="component" value="Unassembled WGS sequence"/>
</dbReference>
<dbReference type="Pfam" id="PF20256">
    <property type="entry name" value="MoCoBD_2"/>
    <property type="match status" value="1"/>
</dbReference>
<feature type="transmembrane region" description="Helical" evidence="1">
    <location>
        <begin position="12"/>
        <end position="30"/>
    </location>
</feature>
<accession>A0A1X7Q0Z2</accession>
<dbReference type="PANTHER" id="PTHR47495">
    <property type="entry name" value="ALDEHYDE DEHYDROGENASE"/>
    <property type="match status" value="1"/>
</dbReference>
<feature type="domain" description="Aldehyde oxidase/xanthine dehydrogenase a/b hammerhead" evidence="2">
    <location>
        <begin position="242"/>
        <end position="324"/>
    </location>
</feature>
<dbReference type="Pfam" id="PF02738">
    <property type="entry name" value="MoCoBD_1"/>
    <property type="match status" value="1"/>
</dbReference>
<dbReference type="Gene3D" id="3.90.1170.50">
    <property type="entry name" value="Aldehyde oxidase/xanthine dehydrogenase, a/b hammerhead"/>
    <property type="match status" value="1"/>
</dbReference>
<gene>
    <name evidence="3" type="ORF">SAMN02982922_5848</name>
</gene>
<dbReference type="EMBL" id="FXBL01000004">
    <property type="protein sequence ID" value="SMH57638.1"/>
    <property type="molecule type" value="Genomic_DNA"/>
</dbReference>
<dbReference type="InterPro" id="IPR052516">
    <property type="entry name" value="N-heterocyclic_Hydroxylase"/>
</dbReference>
<keyword evidence="1" id="KW-0472">Membrane</keyword>
<dbReference type="RefSeq" id="WP_085467394.1">
    <property type="nucleotide sequence ID" value="NZ_FXBL01000004.1"/>
</dbReference>
<keyword evidence="4" id="KW-1185">Reference proteome</keyword>
<dbReference type="SMART" id="SM01008">
    <property type="entry name" value="Ald_Xan_dh_C"/>
    <property type="match status" value="1"/>
</dbReference>
<name>A0A1X7Q0Z2_9HYPH</name>
<dbReference type="InterPro" id="IPR012368">
    <property type="entry name" value="OxRdtase_Mopterin-bd_su_IorB"/>
</dbReference>
<dbReference type="Gene3D" id="3.30.365.10">
    <property type="entry name" value="Aldehyde oxidase/xanthine dehydrogenase, molybdopterin binding domain"/>
    <property type="match status" value="4"/>
</dbReference>
<dbReference type="AlphaFoldDB" id="A0A1X7Q0Z2"/>
<dbReference type="InterPro" id="IPR037165">
    <property type="entry name" value="AldOxase/xan_DH_Mopterin-bd_sf"/>
</dbReference>
<organism evidence="3 4">
    <name type="scientific">Mesorhizobium australicum</name>
    <dbReference type="NCBI Taxonomy" id="536018"/>
    <lineage>
        <taxon>Bacteria</taxon>
        <taxon>Pseudomonadati</taxon>
        <taxon>Pseudomonadota</taxon>
        <taxon>Alphaproteobacteria</taxon>
        <taxon>Hyphomicrobiales</taxon>
        <taxon>Phyllobacteriaceae</taxon>
        <taxon>Mesorhizobium</taxon>
    </lineage>
</organism>
<dbReference type="PIRSF" id="PIRSF036389">
    <property type="entry name" value="IOR_B"/>
    <property type="match status" value="1"/>
</dbReference>
<proteinExistence type="predicted"/>
<evidence type="ECO:0000256" key="1">
    <source>
        <dbReference type="SAM" id="Phobius"/>
    </source>
</evidence>
<sequence>MASIGKIARRTFLFGMAAVAGGVAVGYYYYRRPYPNPLEGELAEGEVTFNPYLKIGSDNTITVIAPRAEMGQGISTTLAAFVAEELDVTLDRLTVEHGPPSYAYYNAAMLEEGAGFNFWDDSFTAETVRGLMGAAGKMLGLQATGGSTAARDGFDRMRQAGAAARIMLIEAAAARLGVPARDLATDNGTIVHKASNRSVTYGEVALDASKLTPPSKVTLKEKADWKLLGKPQKRVDMLAKVTGAPIFGIDVRQPDMLFGTVRMSPVFGAKPVRSDTSAASKMPGVVKIVPIESSYGSGFGVIAENTWAAFKAAEAIDVEWGKPDYPLSNDEIMTRIADAARTGEASAMRDDGDVDVAFADAPQDRVIEAEYSVPYLSHAPMEPMNCTAQLKDGVLNVWAPNQMPVLVRWFCSDIAGVPGNKTMVHTTSMGGAFGRRGELDYALYATILAKETDGRPVQVTWTRGEDMRRGPFRPASVGKFRARIGNDGLPVAVDMRVAAQNMMASLMSRTFTSLPAGGSDPSITDGSRNQPYTIPNYRVSEIQVPLPIPVTFWRSVGNSVNGFFHECFMDEIAHAGGIDPVEMRRKLMVNHPAALAVVNKVAEMSSWGEALPEGKAKGFAFTLSFGSWCGQVIQIADTPAGIKLEKMWIAVEVGTALDPGIIETQMTSGAVYGLSAAMGQAITFEDGRVVQSNFHDFDAMRIFQAPEFEVAILENFHRMGGAGEVGVPPAAPALANALSALKGQRFRSLPLSKEVAFA</sequence>
<keyword evidence="1" id="KW-1133">Transmembrane helix</keyword>
<protein>
    <submittedName>
        <fullName evidence="3">Isoquinoline 1-oxidoreductase, beta subunit</fullName>
    </submittedName>
</protein>
<evidence type="ECO:0000313" key="3">
    <source>
        <dbReference type="EMBL" id="SMH57638.1"/>
    </source>
</evidence>
<dbReference type="OrthoDB" id="9767994at2"/>
<evidence type="ECO:0000313" key="4">
    <source>
        <dbReference type="Proteomes" id="UP000193083"/>
    </source>
</evidence>
<dbReference type="InterPro" id="IPR046867">
    <property type="entry name" value="AldOxase/xan_DH_MoCoBD2"/>
</dbReference>
<dbReference type="PANTHER" id="PTHR47495:SF2">
    <property type="entry name" value="ALDEHYDE DEHYDROGENASE"/>
    <property type="match status" value="1"/>
</dbReference>
<evidence type="ECO:0000259" key="2">
    <source>
        <dbReference type="SMART" id="SM01008"/>
    </source>
</evidence>
<dbReference type="GO" id="GO:0016491">
    <property type="term" value="F:oxidoreductase activity"/>
    <property type="evidence" value="ECO:0007669"/>
    <property type="project" value="InterPro"/>
</dbReference>
<dbReference type="InterPro" id="IPR008274">
    <property type="entry name" value="AldOxase/xan_DH_MoCoBD1"/>
</dbReference>
<dbReference type="SUPFAM" id="SSF56003">
    <property type="entry name" value="Molybdenum cofactor-binding domain"/>
    <property type="match status" value="2"/>
</dbReference>
<keyword evidence="1" id="KW-0812">Transmembrane</keyword>
<reference evidence="3 4" key="1">
    <citation type="submission" date="2017-04" db="EMBL/GenBank/DDBJ databases">
        <authorList>
            <person name="Afonso C.L."/>
            <person name="Miller P.J."/>
            <person name="Scott M.A."/>
            <person name="Spackman E."/>
            <person name="Goraichik I."/>
            <person name="Dimitrov K.M."/>
            <person name="Suarez D.L."/>
            <person name="Swayne D.E."/>
        </authorList>
    </citation>
    <scope>NUCLEOTIDE SEQUENCE [LARGE SCALE GENOMIC DNA]</scope>
    <source>
        <strain evidence="3 4">B5P</strain>
    </source>
</reference>